<feature type="transmembrane region" description="Helical" evidence="9">
    <location>
        <begin position="1072"/>
        <end position="1093"/>
    </location>
</feature>
<evidence type="ECO:0000256" key="1">
    <source>
        <dbReference type="ARBA" id="ARBA00004651"/>
    </source>
</evidence>
<dbReference type="InterPro" id="IPR002350">
    <property type="entry name" value="Kazal_dom"/>
</dbReference>
<dbReference type="SUPFAM" id="SSF100895">
    <property type="entry name" value="Kazal-type serine protease inhibitors"/>
    <property type="match status" value="1"/>
</dbReference>
<dbReference type="InterPro" id="IPR036259">
    <property type="entry name" value="MFS_trans_sf"/>
</dbReference>
<feature type="transmembrane region" description="Helical" evidence="9">
    <location>
        <begin position="817"/>
        <end position="838"/>
    </location>
</feature>
<feature type="domain" description="Kazal-like" evidence="10">
    <location>
        <begin position="449"/>
        <end position="499"/>
    </location>
</feature>
<dbReference type="STRING" id="543379.A0A232FJI1"/>
<keyword evidence="5 9" id="KW-1133">Transmembrane helix</keyword>
<feature type="transmembrane region" description="Helical" evidence="9">
    <location>
        <begin position="1005"/>
        <end position="1025"/>
    </location>
</feature>
<sequence length="1426" mass="157386">GKKAGRMSSSSKCGFCGFHPKWLQNWATSRSFIAVYGLLGTVQSMAFIYIVVSLTSLEKRFKIPSRTTGLILSGNEISQILSVLLIYYGGSGHRPRWIAIGVGFSALSCLVLALPHAIYGPGQDALALTKEYMNATILTRGNEIKELPICSRNSQTESCNDGDLTDTSIVPRLLVFFSQFILGIGTTLYYGLGQTYMDDNTKKKNTPLLLGFTFALRTVGPAFGFVLGYLCLNIYIDPSLHPIIEKKDPRWLGAWWLGWIILGITMAVFAVLLSMFPHELRKTKRLKKKENALSESEVPLKIETAQPEKAPSVETTLTPVTEKPSLKDFPKTVKRILKNKLLMFNIFSGVFYVLSASSFMNFIAKYLEVQYQTSPGGGTVVTGPLSLLGIVLGFLISGIVIGKYKPAPRPLLFWNVLVGFAFFFGTIGFVFLGCDSGKIQGIDFDTKIINLTASCNAACNCENVKYSPVCHEASRTTFISACHAGCTSVINDTVFGQCSCVADLESSFRERSIVGASLHLVDDLSKTFQYNDNYVGGRVTVGPCKQDCFVPWIMFCALSTFINILGCSGKIGNVLLNFRCVEIRDKSLAQGLAMMMVSLFALIPGPIIFGTIMDSTCLVWDFSCQKKGNCWLYHRENFRYYVNVTSAALCFIGVLLDMVVCYLSKGIDLYGDEEEKEKRRVSALKNVELKLNNDDPKQSSVMRNSNKDDRPASNERNGPESKKLLKVPSTPTTPPSSPVKPTRAVDDLFRQLPITEETSCGIWCFRGPNLQRFANKKAYVFLYGVLGCIFSASYAYFNGTITTIEKRFKIPSKTTGFITVGNDISQLLVSVVLSYYAGKGHRPRWIAVGIYTVVLFCCLTMLPHFLYGPGEDALLLTKEYGAQAASNQTTTVIHDKQRKSLCLNRTNYDHCEEADGNFAPQVLLFIAQLVSGIGGSLYYTLGVSYMDDNIQKSKTPALISFSYFLRMLGPAIGYGLASFALKFYISPTLTPTITMQDPRWLGAWWLGWIILAILLFIFASILALFPKTLPRAAARKALALEKNKSSASIKDQEQEPELPASLGDMMRTFRRLLTNTTLMCNNLAAVFYFMGYMPYWIFMPKYIETQYKQSASVSSLITGTVGLVFSAFGILLSGLVISKYKPRARYLAGWNVMVGAISVLGMISYAFLGCPANDNQIAVADDGSLKTLMPCNEHCHCDYVTYNPVCSENGQTFISACHAGCKTVRVDGSGSKVYTDCSCIKPSLSQVFAQVSTNEAMTTTTTTQRAFIDPSVPYTLGSAVPGSCSIDCLDKFYIFLAVVCLLKFSGATGRASNFLVSVRCVDEKDKTVAMGFSLTIMSLFAFIPSPILFGFILDKTCLVWGKTCSGTGNCWLYNGETLRYLMNFTAATFVTMGTLFDVGVWYYVKDVKIFDEEVELEDIAEEPGDI</sequence>
<evidence type="ECO:0000313" key="11">
    <source>
        <dbReference type="EMBL" id="OXU30467.1"/>
    </source>
</evidence>
<feature type="transmembrane region" description="Helical" evidence="9">
    <location>
        <begin position="549"/>
        <end position="571"/>
    </location>
</feature>
<comment type="caution">
    <text evidence="11">The sequence shown here is derived from an EMBL/GenBank/DDBJ whole genome shotgun (WGS) entry which is preliminary data.</text>
</comment>
<keyword evidence="12" id="KW-1185">Reference proteome</keyword>
<dbReference type="SUPFAM" id="SSF103473">
    <property type="entry name" value="MFS general substrate transporter"/>
    <property type="match status" value="2"/>
</dbReference>
<dbReference type="GO" id="GO:0043252">
    <property type="term" value="P:sodium-independent organic anion transport"/>
    <property type="evidence" value="ECO:0007669"/>
    <property type="project" value="TreeGrafter"/>
</dbReference>
<dbReference type="OrthoDB" id="5062115at2759"/>
<feature type="transmembrane region" description="Helical" evidence="9">
    <location>
        <begin position="1328"/>
        <end position="1353"/>
    </location>
</feature>
<dbReference type="InterPro" id="IPR004156">
    <property type="entry name" value="OATP"/>
</dbReference>
<comment type="similarity">
    <text evidence="2">Belongs to the organo anion transporter (TC 2.A.60) family.</text>
</comment>
<evidence type="ECO:0000256" key="9">
    <source>
        <dbReference type="SAM" id="Phobius"/>
    </source>
</evidence>
<feature type="transmembrane region" description="Helical" evidence="9">
    <location>
        <begin position="778"/>
        <end position="797"/>
    </location>
</feature>
<feature type="transmembrane region" description="Helical" evidence="9">
    <location>
        <begin position="1381"/>
        <end position="1404"/>
    </location>
</feature>
<feature type="transmembrane region" description="Helical" evidence="9">
    <location>
        <begin position="70"/>
        <end position="90"/>
    </location>
</feature>
<dbReference type="GO" id="GO:0016323">
    <property type="term" value="C:basolateral plasma membrane"/>
    <property type="evidence" value="ECO:0007669"/>
    <property type="project" value="TreeGrafter"/>
</dbReference>
<feature type="transmembrane region" description="Helical" evidence="9">
    <location>
        <begin position="384"/>
        <end position="404"/>
    </location>
</feature>
<feature type="compositionally biased region" description="Basic and acidic residues" evidence="8">
    <location>
        <begin position="705"/>
        <end position="723"/>
    </location>
</feature>
<keyword evidence="6 9" id="KW-0472">Membrane</keyword>
<feature type="transmembrane region" description="Helical" evidence="9">
    <location>
        <begin position="1113"/>
        <end position="1137"/>
    </location>
</feature>
<dbReference type="Pfam" id="PF07648">
    <property type="entry name" value="Kazal_2"/>
    <property type="match status" value="2"/>
</dbReference>
<evidence type="ECO:0000256" key="4">
    <source>
        <dbReference type="ARBA" id="ARBA00022692"/>
    </source>
</evidence>
<dbReference type="EMBL" id="NNAY01000156">
    <property type="protein sequence ID" value="OXU30467.1"/>
    <property type="molecule type" value="Genomic_DNA"/>
</dbReference>
<feature type="transmembrane region" description="Helical" evidence="9">
    <location>
        <begin position="592"/>
        <end position="613"/>
    </location>
</feature>
<feature type="transmembrane region" description="Helical" evidence="9">
    <location>
        <begin position="97"/>
        <end position="119"/>
    </location>
</feature>
<protein>
    <recommendedName>
        <fullName evidence="10">Kazal-like domain-containing protein</fullName>
    </recommendedName>
</protein>
<evidence type="ECO:0000256" key="6">
    <source>
        <dbReference type="ARBA" id="ARBA00023136"/>
    </source>
</evidence>
<dbReference type="NCBIfam" id="TIGR00805">
    <property type="entry name" value="oat"/>
    <property type="match status" value="2"/>
</dbReference>
<feature type="transmembrane region" description="Helical" evidence="9">
    <location>
        <begin position="640"/>
        <end position="663"/>
    </location>
</feature>
<dbReference type="PROSITE" id="PS51465">
    <property type="entry name" value="KAZAL_2"/>
    <property type="match status" value="2"/>
</dbReference>
<evidence type="ECO:0000256" key="5">
    <source>
        <dbReference type="ARBA" id="ARBA00022989"/>
    </source>
</evidence>
<dbReference type="PANTHER" id="PTHR11388:SF76">
    <property type="entry name" value="SOLUTE CARRIER ORGANIC ANION TRANSPORTER FAMILY MEMBER"/>
    <property type="match status" value="1"/>
</dbReference>
<evidence type="ECO:0000256" key="2">
    <source>
        <dbReference type="ARBA" id="ARBA00009657"/>
    </source>
</evidence>
<dbReference type="InterPro" id="IPR036058">
    <property type="entry name" value="Kazal_dom_sf"/>
</dbReference>
<organism evidence="11 12">
    <name type="scientific">Trichomalopsis sarcophagae</name>
    <dbReference type="NCBI Taxonomy" id="543379"/>
    <lineage>
        <taxon>Eukaryota</taxon>
        <taxon>Metazoa</taxon>
        <taxon>Ecdysozoa</taxon>
        <taxon>Arthropoda</taxon>
        <taxon>Hexapoda</taxon>
        <taxon>Insecta</taxon>
        <taxon>Pterygota</taxon>
        <taxon>Neoptera</taxon>
        <taxon>Endopterygota</taxon>
        <taxon>Hymenoptera</taxon>
        <taxon>Apocrita</taxon>
        <taxon>Proctotrupomorpha</taxon>
        <taxon>Chalcidoidea</taxon>
        <taxon>Pteromalidae</taxon>
        <taxon>Pteromalinae</taxon>
        <taxon>Trichomalopsis</taxon>
    </lineage>
</organism>
<feature type="transmembrane region" description="Helical" evidence="9">
    <location>
        <begin position="1292"/>
        <end position="1316"/>
    </location>
</feature>
<dbReference type="Pfam" id="PF03137">
    <property type="entry name" value="OATP"/>
    <property type="match status" value="2"/>
</dbReference>
<evidence type="ECO:0000313" key="12">
    <source>
        <dbReference type="Proteomes" id="UP000215335"/>
    </source>
</evidence>
<feature type="transmembrane region" description="Helical" evidence="9">
    <location>
        <begin position="411"/>
        <end position="432"/>
    </location>
</feature>
<comment type="subcellular location">
    <subcellularLocation>
        <location evidence="1">Cell membrane</location>
        <topology evidence="1">Multi-pass membrane protein</topology>
    </subcellularLocation>
</comment>
<proteinExistence type="inferred from homology"/>
<feature type="region of interest" description="Disordered" evidence="8">
    <location>
        <begin position="693"/>
        <end position="742"/>
    </location>
</feature>
<gene>
    <name evidence="11" type="ORF">TSAR_013491</name>
</gene>
<evidence type="ECO:0000256" key="8">
    <source>
        <dbReference type="SAM" id="MobiDB-lite"/>
    </source>
</evidence>
<feature type="non-terminal residue" evidence="11">
    <location>
        <position position="1"/>
    </location>
</feature>
<dbReference type="Gene3D" id="1.20.1250.20">
    <property type="entry name" value="MFS general substrate transporter like domains"/>
    <property type="match status" value="2"/>
</dbReference>
<feature type="transmembrane region" description="Helical" evidence="9">
    <location>
        <begin position="31"/>
        <end position="50"/>
    </location>
</feature>
<feature type="transmembrane region" description="Helical" evidence="9">
    <location>
        <begin position="963"/>
        <end position="985"/>
    </location>
</feature>
<feature type="transmembrane region" description="Helical" evidence="9">
    <location>
        <begin position="173"/>
        <end position="193"/>
    </location>
</feature>
<feature type="transmembrane region" description="Helical" evidence="9">
    <location>
        <begin position="256"/>
        <end position="276"/>
    </location>
</feature>
<evidence type="ECO:0000256" key="3">
    <source>
        <dbReference type="ARBA" id="ARBA00022475"/>
    </source>
</evidence>
<dbReference type="GO" id="GO:0015347">
    <property type="term" value="F:sodium-independent organic anion transmembrane transporter activity"/>
    <property type="evidence" value="ECO:0007669"/>
    <property type="project" value="TreeGrafter"/>
</dbReference>
<dbReference type="Proteomes" id="UP000215335">
    <property type="component" value="Unassembled WGS sequence"/>
</dbReference>
<name>A0A232FJI1_9HYME</name>
<feature type="transmembrane region" description="Helical" evidence="9">
    <location>
        <begin position="922"/>
        <end position="942"/>
    </location>
</feature>
<accession>A0A232FJI1</accession>
<keyword evidence="3" id="KW-1003">Cell membrane</keyword>
<feature type="transmembrane region" description="Helical" evidence="9">
    <location>
        <begin position="845"/>
        <end position="867"/>
    </location>
</feature>
<feature type="transmembrane region" description="Helical" evidence="9">
    <location>
        <begin position="214"/>
        <end position="236"/>
    </location>
</feature>
<evidence type="ECO:0000256" key="7">
    <source>
        <dbReference type="ARBA" id="ARBA00023157"/>
    </source>
</evidence>
<feature type="transmembrane region" description="Helical" evidence="9">
    <location>
        <begin position="341"/>
        <end position="364"/>
    </location>
</feature>
<keyword evidence="7" id="KW-1015">Disulfide bond</keyword>
<dbReference type="CDD" id="cd17336">
    <property type="entry name" value="MFS_SLCO_OATP"/>
    <property type="match status" value="2"/>
</dbReference>
<feature type="domain" description="Kazal-like" evidence="10">
    <location>
        <begin position="1185"/>
        <end position="1241"/>
    </location>
</feature>
<dbReference type="PANTHER" id="PTHR11388">
    <property type="entry name" value="ORGANIC ANION TRANSPORTER"/>
    <property type="match status" value="1"/>
</dbReference>
<evidence type="ECO:0000259" key="10">
    <source>
        <dbReference type="PROSITE" id="PS51465"/>
    </source>
</evidence>
<keyword evidence="4 9" id="KW-0812">Transmembrane</keyword>
<feature type="transmembrane region" description="Helical" evidence="9">
    <location>
        <begin position="1149"/>
        <end position="1168"/>
    </location>
</feature>
<reference evidence="11 12" key="1">
    <citation type="journal article" date="2017" name="Curr. Biol.">
        <title>The Evolution of Venom by Co-option of Single-Copy Genes.</title>
        <authorList>
            <person name="Martinson E.O."/>
            <person name="Mrinalini"/>
            <person name="Kelkar Y.D."/>
            <person name="Chang C.H."/>
            <person name="Werren J.H."/>
        </authorList>
    </citation>
    <scope>NUCLEOTIDE SEQUENCE [LARGE SCALE GENOMIC DNA]</scope>
    <source>
        <strain evidence="11 12">Alberta</strain>
        <tissue evidence="11">Whole body</tissue>
    </source>
</reference>